<keyword evidence="1" id="KW-0472">Membrane</keyword>
<sequence>MTQGDDFLGGLHYDGSPRDVEVGPAKGIVRYYPVPSRPPARTPWWRYALVFGLGMAVGGAGGVVLCSVFL</sequence>
<feature type="transmembrane region" description="Helical" evidence="1">
    <location>
        <begin position="44"/>
        <end position="69"/>
    </location>
</feature>
<dbReference type="AlphaFoldDB" id="A0A1G7M1I6"/>
<evidence type="ECO:0000256" key="1">
    <source>
        <dbReference type="SAM" id="Phobius"/>
    </source>
</evidence>
<accession>A0A1G7M1I6</accession>
<dbReference type="EMBL" id="FNCC01000002">
    <property type="protein sequence ID" value="SDF55688.1"/>
    <property type="molecule type" value="Genomic_DNA"/>
</dbReference>
<dbReference type="Proteomes" id="UP000199623">
    <property type="component" value="Unassembled WGS sequence"/>
</dbReference>
<organism evidence="2 3">
    <name type="scientific">Lentzea fradiae</name>
    <dbReference type="NCBI Taxonomy" id="200378"/>
    <lineage>
        <taxon>Bacteria</taxon>
        <taxon>Bacillati</taxon>
        <taxon>Actinomycetota</taxon>
        <taxon>Actinomycetes</taxon>
        <taxon>Pseudonocardiales</taxon>
        <taxon>Pseudonocardiaceae</taxon>
        <taxon>Lentzea</taxon>
    </lineage>
</organism>
<evidence type="ECO:0000313" key="3">
    <source>
        <dbReference type="Proteomes" id="UP000199623"/>
    </source>
</evidence>
<keyword evidence="1" id="KW-1133">Transmembrane helix</keyword>
<dbReference type="OrthoDB" id="3695334at2"/>
<name>A0A1G7M1I6_9PSEU</name>
<gene>
    <name evidence="2" type="ORF">SAMN05216553_10256</name>
</gene>
<keyword evidence="3" id="KW-1185">Reference proteome</keyword>
<protein>
    <submittedName>
        <fullName evidence="2">Uncharacterized protein</fullName>
    </submittedName>
</protein>
<keyword evidence="1" id="KW-0812">Transmembrane</keyword>
<dbReference type="RefSeq" id="WP_090045878.1">
    <property type="nucleotide sequence ID" value="NZ_FNCC01000002.1"/>
</dbReference>
<evidence type="ECO:0000313" key="2">
    <source>
        <dbReference type="EMBL" id="SDF55688.1"/>
    </source>
</evidence>
<reference evidence="3" key="1">
    <citation type="submission" date="2016-10" db="EMBL/GenBank/DDBJ databases">
        <authorList>
            <person name="Varghese N."/>
            <person name="Submissions S."/>
        </authorList>
    </citation>
    <scope>NUCLEOTIDE SEQUENCE [LARGE SCALE GENOMIC DNA]</scope>
    <source>
        <strain evidence="3">CGMCC 4.3506</strain>
    </source>
</reference>
<proteinExistence type="predicted"/>